<comment type="caution">
    <text evidence="2">The sequence shown here is derived from an EMBL/GenBank/DDBJ whole genome shotgun (WGS) entry which is preliminary data.</text>
</comment>
<sequence>MVSLREGMAGAGTEACIARECKGCIGPFSCSRIHRASSRLCYSFFLLRIFLLFSPAVLFLCPFSFYLTDLLLLIRSSLIVLCLIFSRKLLLDGRRWSTRNKGGEGVLVRNGREGR</sequence>
<evidence type="ECO:0000313" key="3">
    <source>
        <dbReference type="Proteomes" id="UP001275084"/>
    </source>
</evidence>
<name>A0AAJ0MH81_9PEZI</name>
<evidence type="ECO:0008006" key="4">
    <source>
        <dbReference type="Google" id="ProtNLM"/>
    </source>
</evidence>
<dbReference type="AlphaFoldDB" id="A0AAJ0MH81"/>
<evidence type="ECO:0000313" key="2">
    <source>
        <dbReference type="EMBL" id="KAK3358970.1"/>
    </source>
</evidence>
<organism evidence="2 3">
    <name type="scientific">Lasiosphaeria hispida</name>
    <dbReference type="NCBI Taxonomy" id="260671"/>
    <lineage>
        <taxon>Eukaryota</taxon>
        <taxon>Fungi</taxon>
        <taxon>Dikarya</taxon>
        <taxon>Ascomycota</taxon>
        <taxon>Pezizomycotina</taxon>
        <taxon>Sordariomycetes</taxon>
        <taxon>Sordariomycetidae</taxon>
        <taxon>Sordariales</taxon>
        <taxon>Lasiosphaeriaceae</taxon>
        <taxon>Lasiosphaeria</taxon>
    </lineage>
</organism>
<gene>
    <name evidence="2" type="ORF">B0T25DRAFT_81298</name>
</gene>
<feature type="transmembrane region" description="Helical" evidence="1">
    <location>
        <begin position="45"/>
        <end position="66"/>
    </location>
</feature>
<keyword evidence="1" id="KW-0812">Transmembrane</keyword>
<evidence type="ECO:0000256" key="1">
    <source>
        <dbReference type="SAM" id="Phobius"/>
    </source>
</evidence>
<accession>A0AAJ0MH81</accession>
<dbReference type="Proteomes" id="UP001275084">
    <property type="component" value="Unassembled WGS sequence"/>
</dbReference>
<protein>
    <recommendedName>
        <fullName evidence="4">Transmembrane protein</fullName>
    </recommendedName>
</protein>
<proteinExistence type="predicted"/>
<feature type="transmembrane region" description="Helical" evidence="1">
    <location>
        <begin position="72"/>
        <end position="91"/>
    </location>
</feature>
<reference evidence="2" key="1">
    <citation type="journal article" date="2023" name="Mol. Phylogenet. Evol.">
        <title>Genome-scale phylogeny and comparative genomics of the fungal order Sordariales.</title>
        <authorList>
            <person name="Hensen N."/>
            <person name="Bonometti L."/>
            <person name="Westerberg I."/>
            <person name="Brannstrom I.O."/>
            <person name="Guillou S."/>
            <person name="Cros-Aarteil S."/>
            <person name="Calhoun S."/>
            <person name="Haridas S."/>
            <person name="Kuo A."/>
            <person name="Mondo S."/>
            <person name="Pangilinan J."/>
            <person name="Riley R."/>
            <person name="LaButti K."/>
            <person name="Andreopoulos B."/>
            <person name="Lipzen A."/>
            <person name="Chen C."/>
            <person name="Yan M."/>
            <person name="Daum C."/>
            <person name="Ng V."/>
            <person name="Clum A."/>
            <person name="Steindorff A."/>
            <person name="Ohm R.A."/>
            <person name="Martin F."/>
            <person name="Silar P."/>
            <person name="Natvig D.O."/>
            <person name="Lalanne C."/>
            <person name="Gautier V."/>
            <person name="Ament-Velasquez S.L."/>
            <person name="Kruys A."/>
            <person name="Hutchinson M.I."/>
            <person name="Powell A.J."/>
            <person name="Barry K."/>
            <person name="Miller A.N."/>
            <person name="Grigoriev I.V."/>
            <person name="Debuchy R."/>
            <person name="Gladieux P."/>
            <person name="Hiltunen Thoren M."/>
            <person name="Johannesson H."/>
        </authorList>
    </citation>
    <scope>NUCLEOTIDE SEQUENCE</scope>
    <source>
        <strain evidence="2">CBS 955.72</strain>
    </source>
</reference>
<dbReference type="EMBL" id="JAUIQD010000002">
    <property type="protein sequence ID" value="KAK3358970.1"/>
    <property type="molecule type" value="Genomic_DNA"/>
</dbReference>
<keyword evidence="1" id="KW-1133">Transmembrane helix</keyword>
<reference evidence="2" key="2">
    <citation type="submission" date="2023-06" db="EMBL/GenBank/DDBJ databases">
        <authorList>
            <consortium name="Lawrence Berkeley National Laboratory"/>
            <person name="Haridas S."/>
            <person name="Hensen N."/>
            <person name="Bonometti L."/>
            <person name="Westerberg I."/>
            <person name="Brannstrom I.O."/>
            <person name="Guillou S."/>
            <person name="Cros-Aarteil S."/>
            <person name="Calhoun S."/>
            <person name="Kuo A."/>
            <person name="Mondo S."/>
            <person name="Pangilinan J."/>
            <person name="Riley R."/>
            <person name="Labutti K."/>
            <person name="Andreopoulos B."/>
            <person name="Lipzen A."/>
            <person name="Chen C."/>
            <person name="Yanf M."/>
            <person name="Daum C."/>
            <person name="Ng V."/>
            <person name="Clum A."/>
            <person name="Steindorff A."/>
            <person name="Ohm R."/>
            <person name="Martin F."/>
            <person name="Silar P."/>
            <person name="Natvig D."/>
            <person name="Lalanne C."/>
            <person name="Gautier V."/>
            <person name="Ament-Velasquez S.L."/>
            <person name="Kruys A."/>
            <person name="Hutchinson M.I."/>
            <person name="Powell A.J."/>
            <person name="Barry K."/>
            <person name="Miller A.N."/>
            <person name="Grigoriev I.V."/>
            <person name="Debuchy R."/>
            <person name="Gladieux P."/>
            <person name="Thoren M.H."/>
            <person name="Johannesson H."/>
        </authorList>
    </citation>
    <scope>NUCLEOTIDE SEQUENCE</scope>
    <source>
        <strain evidence="2">CBS 955.72</strain>
    </source>
</reference>
<keyword evidence="1" id="KW-0472">Membrane</keyword>
<keyword evidence="3" id="KW-1185">Reference proteome</keyword>